<protein>
    <recommendedName>
        <fullName evidence="3">Anaphase-promoting complex subunit 13</fullName>
    </recommendedName>
</protein>
<comment type="caution">
    <text evidence="1">The sequence shown here is derived from an EMBL/GenBank/DDBJ whole genome shotgun (WGS) entry which is preliminary data.</text>
</comment>
<organism evidence="1 2">
    <name type="scientific">Polysphondylium violaceum</name>
    <dbReference type="NCBI Taxonomy" id="133409"/>
    <lineage>
        <taxon>Eukaryota</taxon>
        <taxon>Amoebozoa</taxon>
        <taxon>Evosea</taxon>
        <taxon>Eumycetozoa</taxon>
        <taxon>Dictyostelia</taxon>
        <taxon>Dictyosteliales</taxon>
        <taxon>Dictyosteliaceae</taxon>
        <taxon>Polysphondylium</taxon>
    </lineage>
</organism>
<evidence type="ECO:0000313" key="1">
    <source>
        <dbReference type="EMBL" id="KAF2077803.1"/>
    </source>
</evidence>
<reference evidence="1" key="1">
    <citation type="submission" date="2020-01" db="EMBL/GenBank/DDBJ databases">
        <title>Development of genomics and gene disruption for Polysphondylium violaceum indicates a role for the polyketide synthase stlB in stalk morphogenesis.</title>
        <authorList>
            <person name="Narita B."/>
            <person name="Kawabe Y."/>
            <person name="Kin K."/>
            <person name="Saito T."/>
            <person name="Gibbs R."/>
            <person name="Kuspa A."/>
            <person name="Muzny D."/>
            <person name="Queller D."/>
            <person name="Richards S."/>
            <person name="Strassman J."/>
            <person name="Sucgang R."/>
            <person name="Worley K."/>
            <person name="Schaap P."/>
        </authorList>
    </citation>
    <scope>NUCLEOTIDE SEQUENCE</scope>
    <source>
        <strain evidence="1">QSvi11</strain>
    </source>
</reference>
<proteinExistence type="predicted"/>
<gene>
    <name evidence="1" type="ORF">CYY_000924</name>
</gene>
<name>A0A8J4V560_9MYCE</name>
<keyword evidence="2" id="KW-1185">Reference proteome</keyword>
<dbReference type="OrthoDB" id="25675at2759"/>
<dbReference type="AlphaFoldDB" id="A0A8J4V560"/>
<dbReference type="Proteomes" id="UP000695562">
    <property type="component" value="Unassembled WGS sequence"/>
</dbReference>
<dbReference type="EMBL" id="AJWJ01000019">
    <property type="protein sequence ID" value="KAF2077803.1"/>
    <property type="molecule type" value="Genomic_DNA"/>
</dbReference>
<sequence>MDSSFSLYIHGNGKLIDIIDQDWSKQTLPNEALQHPAMNESILNNDEFDELLKKSKQSSKSTFTLSHS</sequence>
<evidence type="ECO:0000313" key="2">
    <source>
        <dbReference type="Proteomes" id="UP000695562"/>
    </source>
</evidence>
<accession>A0A8J4V560</accession>
<evidence type="ECO:0008006" key="3">
    <source>
        <dbReference type="Google" id="ProtNLM"/>
    </source>
</evidence>